<dbReference type="InterPro" id="IPR003340">
    <property type="entry name" value="B3_DNA-bd"/>
</dbReference>
<dbReference type="PANTHER" id="PTHR31140">
    <property type="entry name" value="B3 DOMAIN-CONTAINING TRANSCRIPTION FACTOR ABI3"/>
    <property type="match status" value="1"/>
</dbReference>
<dbReference type="SMART" id="SM01019">
    <property type="entry name" value="B3"/>
    <property type="match status" value="1"/>
</dbReference>
<dbReference type="OMA" id="LQFSHHY"/>
<organism evidence="7 8">
    <name type="scientific">Chenopodium quinoa</name>
    <name type="common">Quinoa</name>
    <dbReference type="NCBI Taxonomy" id="63459"/>
    <lineage>
        <taxon>Eukaryota</taxon>
        <taxon>Viridiplantae</taxon>
        <taxon>Streptophyta</taxon>
        <taxon>Embryophyta</taxon>
        <taxon>Tracheophyta</taxon>
        <taxon>Spermatophyta</taxon>
        <taxon>Magnoliopsida</taxon>
        <taxon>eudicotyledons</taxon>
        <taxon>Gunneridae</taxon>
        <taxon>Pentapetalae</taxon>
        <taxon>Caryophyllales</taxon>
        <taxon>Chenopodiaceae</taxon>
        <taxon>Chenopodioideae</taxon>
        <taxon>Atripliceae</taxon>
        <taxon>Chenopodium</taxon>
    </lineage>
</organism>
<accession>A0A803LWB4</accession>
<dbReference type="Pfam" id="PF02362">
    <property type="entry name" value="B3"/>
    <property type="match status" value="1"/>
</dbReference>
<name>A0A803LWB4_CHEQI</name>
<dbReference type="GO" id="GO:0005634">
    <property type="term" value="C:nucleus"/>
    <property type="evidence" value="ECO:0007669"/>
    <property type="project" value="UniProtKB-SubCell"/>
</dbReference>
<dbReference type="InterPro" id="IPR044800">
    <property type="entry name" value="LEC2-like"/>
</dbReference>
<keyword evidence="4" id="KW-0804">Transcription</keyword>
<dbReference type="PANTHER" id="PTHR31140:SF145">
    <property type="entry name" value="TF-B3 DOMAIN-CONTAINING PROTEIN"/>
    <property type="match status" value="1"/>
</dbReference>
<dbReference type="AlphaFoldDB" id="A0A803LWB4"/>
<comment type="subcellular location">
    <subcellularLocation>
        <location evidence="1">Nucleus</location>
    </subcellularLocation>
</comment>
<dbReference type="SUPFAM" id="SSF101936">
    <property type="entry name" value="DNA-binding pseudobarrel domain"/>
    <property type="match status" value="1"/>
</dbReference>
<dbReference type="CDD" id="cd10017">
    <property type="entry name" value="B3_DNA"/>
    <property type="match status" value="1"/>
</dbReference>
<sequence>MVVIFVKELKQTDIEHRLSWPTESLGHLPTFNGGNRVNFEVVDDTGRSWPFRCSIRRTGPYAKPVITSGWLDFVRANNLESGDTIIFYKDQVPDRQPTYRVRVFPKGAPVPTIFLFGYLVV</sequence>
<dbReference type="Gramene" id="AUR62019765-RA">
    <property type="protein sequence ID" value="AUR62019765-RA:cds"/>
    <property type="gene ID" value="AUR62019765"/>
</dbReference>
<keyword evidence="5" id="KW-0539">Nucleus</keyword>
<dbReference type="Proteomes" id="UP000596660">
    <property type="component" value="Unplaced"/>
</dbReference>
<feature type="domain" description="TF-B3" evidence="6">
    <location>
        <begin position="41"/>
        <end position="107"/>
    </location>
</feature>
<dbReference type="PROSITE" id="PS50863">
    <property type="entry name" value="B3"/>
    <property type="match status" value="1"/>
</dbReference>
<protein>
    <recommendedName>
        <fullName evidence="6">TF-B3 domain-containing protein</fullName>
    </recommendedName>
</protein>
<dbReference type="EnsemblPlants" id="AUR62019765-RA">
    <property type="protein sequence ID" value="AUR62019765-RA:cds"/>
    <property type="gene ID" value="AUR62019765"/>
</dbReference>
<proteinExistence type="predicted"/>
<keyword evidence="2" id="KW-0805">Transcription regulation</keyword>
<evidence type="ECO:0000259" key="6">
    <source>
        <dbReference type="PROSITE" id="PS50863"/>
    </source>
</evidence>
<evidence type="ECO:0000256" key="4">
    <source>
        <dbReference type="ARBA" id="ARBA00023163"/>
    </source>
</evidence>
<reference evidence="7" key="1">
    <citation type="journal article" date="2017" name="Nature">
        <title>The genome of Chenopodium quinoa.</title>
        <authorList>
            <person name="Jarvis D.E."/>
            <person name="Ho Y.S."/>
            <person name="Lightfoot D.J."/>
            <person name="Schmoeckel S.M."/>
            <person name="Li B."/>
            <person name="Borm T.J.A."/>
            <person name="Ohyanagi H."/>
            <person name="Mineta K."/>
            <person name="Michell C.T."/>
            <person name="Saber N."/>
            <person name="Kharbatia N.M."/>
            <person name="Rupper R.R."/>
            <person name="Sharp A.R."/>
            <person name="Dally N."/>
            <person name="Boughton B.A."/>
            <person name="Woo Y.H."/>
            <person name="Gao G."/>
            <person name="Schijlen E.G.W.M."/>
            <person name="Guo X."/>
            <person name="Momin A.A."/>
            <person name="Negrao S."/>
            <person name="Al-Babili S."/>
            <person name="Gehring C."/>
            <person name="Roessner U."/>
            <person name="Jung C."/>
            <person name="Murphy K."/>
            <person name="Arold S.T."/>
            <person name="Gojobori T."/>
            <person name="van der Linden C.G."/>
            <person name="van Loo E.N."/>
            <person name="Jellen E.N."/>
            <person name="Maughan P.J."/>
            <person name="Tester M."/>
        </authorList>
    </citation>
    <scope>NUCLEOTIDE SEQUENCE [LARGE SCALE GENOMIC DNA]</scope>
    <source>
        <strain evidence="7">cv. PI 614886</strain>
    </source>
</reference>
<evidence type="ECO:0000256" key="3">
    <source>
        <dbReference type="ARBA" id="ARBA00023125"/>
    </source>
</evidence>
<evidence type="ECO:0000256" key="1">
    <source>
        <dbReference type="ARBA" id="ARBA00004123"/>
    </source>
</evidence>
<dbReference type="GO" id="GO:0003677">
    <property type="term" value="F:DNA binding"/>
    <property type="evidence" value="ECO:0007669"/>
    <property type="project" value="UniProtKB-KW"/>
</dbReference>
<evidence type="ECO:0000256" key="2">
    <source>
        <dbReference type="ARBA" id="ARBA00023015"/>
    </source>
</evidence>
<dbReference type="Gene3D" id="2.40.330.10">
    <property type="entry name" value="DNA-binding pseudobarrel domain"/>
    <property type="match status" value="1"/>
</dbReference>
<evidence type="ECO:0000313" key="7">
    <source>
        <dbReference type="EnsemblPlants" id="AUR62019765-RA:cds"/>
    </source>
</evidence>
<reference evidence="7" key="2">
    <citation type="submission" date="2021-03" db="UniProtKB">
        <authorList>
            <consortium name="EnsemblPlants"/>
        </authorList>
    </citation>
    <scope>IDENTIFICATION</scope>
</reference>
<dbReference type="InterPro" id="IPR015300">
    <property type="entry name" value="DNA-bd_pseudobarrel_sf"/>
</dbReference>
<keyword evidence="3" id="KW-0238">DNA-binding</keyword>
<dbReference type="GO" id="GO:0003700">
    <property type="term" value="F:DNA-binding transcription factor activity"/>
    <property type="evidence" value="ECO:0007669"/>
    <property type="project" value="InterPro"/>
</dbReference>
<evidence type="ECO:0000313" key="8">
    <source>
        <dbReference type="Proteomes" id="UP000596660"/>
    </source>
</evidence>
<evidence type="ECO:0000256" key="5">
    <source>
        <dbReference type="ARBA" id="ARBA00023242"/>
    </source>
</evidence>
<keyword evidence="8" id="KW-1185">Reference proteome</keyword>